<keyword evidence="1" id="KW-0175">Coiled coil</keyword>
<dbReference type="EMBL" id="NPEZ01000003">
    <property type="protein sequence ID" value="OZT77145.1"/>
    <property type="molecule type" value="Genomic_DNA"/>
</dbReference>
<reference evidence="2 3" key="1">
    <citation type="submission" date="2017-07" db="EMBL/GenBank/DDBJ databases">
        <title>Shotgun whole genome sequences of three halophilic bacterial isolates.</title>
        <authorList>
            <person name="Pozzo T."/>
            <person name="Higdon S.M."/>
            <person name="Quillaguaman J."/>
        </authorList>
    </citation>
    <scope>NUCLEOTIDE SEQUENCE [LARGE SCALE GENOMIC DNA]</scope>
    <source>
        <strain evidence="2 3">BU-1</strain>
    </source>
</reference>
<dbReference type="Proteomes" id="UP000216682">
    <property type="component" value="Unassembled WGS sequence"/>
</dbReference>
<evidence type="ECO:0000313" key="2">
    <source>
        <dbReference type="EMBL" id="OZT77145.1"/>
    </source>
</evidence>
<feature type="coiled-coil region" evidence="1">
    <location>
        <begin position="23"/>
        <end position="57"/>
    </location>
</feature>
<sequence length="64" mass="7717">MAQPFDSTEQDLIDRIDTMDFMIEREDRKVSELVEKIKAYQKVKDKARKDLQKYREENGIKKSH</sequence>
<protein>
    <submittedName>
        <fullName evidence="2">Uncharacterized protein</fullName>
    </submittedName>
</protein>
<name>A0A265E6M1_9STAP</name>
<gene>
    <name evidence="2" type="ORF">CFN03_08705</name>
</gene>
<proteinExistence type="predicted"/>
<evidence type="ECO:0000313" key="3">
    <source>
        <dbReference type="Proteomes" id="UP000216682"/>
    </source>
</evidence>
<organism evidence="2 3">
    <name type="scientific">Salinicoccus roseus</name>
    <dbReference type="NCBI Taxonomy" id="45670"/>
    <lineage>
        <taxon>Bacteria</taxon>
        <taxon>Bacillati</taxon>
        <taxon>Bacillota</taxon>
        <taxon>Bacilli</taxon>
        <taxon>Bacillales</taxon>
        <taxon>Staphylococcaceae</taxon>
        <taxon>Salinicoccus</taxon>
    </lineage>
</organism>
<dbReference type="AlphaFoldDB" id="A0A265E6M1"/>
<comment type="caution">
    <text evidence="2">The sequence shown here is derived from an EMBL/GenBank/DDBJ whole genome shotgun (WGS) entry which is preliminary data.</text>
</comment>
<dbReference type="RefSeq" id="WP_094906668.1">
    <property type="nucleotide sequence ID" value="NZ_NPEZ01000003.1"/>
</dbReference>
<accession>A0A265E6M1</accession>
<evidence type="ECO:0000256" key="1">
    <source>
        <dbReference type="SAM" id="Coils"/>
    </source>
</evidence>